<feature type="region of interest" description="Disordered" evidence="1">
    <location>
        <begin position="45"/>
        <end position="66"/>
    </location>
</feature>
<feature type="compositionally biased region" description="Polar residues" evidence="1">
    <location>
        <begin position="56"/>
        <end position="66"/>
    </location>
</feature>
<protein>
    <submittedName>
        <fullName evidence="2">Uncharacterized protein</fullName>
    </submittedName>
</protein>
<evidence type="ECO:0000256" key="1">
    <source>
        <dbReference type="SAM" id="MobiDB-lite"/>
    </source>
</evidence>
<accession>A0A0U0USJ5</accession>
<organism evidence="2 3">
    <name type="scientific">Mycobacterium tuberculosis</name>
    <dbReference type="NCBI Taxonomy" id="1773"/>
    <lineage>
        <taxon>Bacteria</taxon>
        <taxon>Bacillati</taxon>
        <taxon>Actinomycetota</taxon>
        <taxon>Actinomycetes</taxon>
        <taxon>Mycobacteriales</taxon>
        <taxon>Mycobacteriaceae</taxon>
        <taxon>Mycobacterium</taxon>
        <taxon>Mycobacterium tuberculosis complex</taxon>
    </lineage>
</organism>
<dbReference type="AlphaFoldDB" id="A0A0U0USJ5"/>
<name>A0A0U0USJ5_MYCTX</name>
<gene>
    <name evidence="2" type="ORF">ERS007703_02902</name>
</gene>
<feature type="region of interest" description="Disordered" evidence="1">
    <location>
        <begin position="1"/>
        <end position="31"/>
    </location>
</feature>
<reference evidence="3" key="1">
    <citation type="submission" date="2015-03" db="EMBL/GenBank/DDBJ databases">
        <authorList>
            <consortium name="Pathogen Informatics"/>
        </authorList>
    </citation>
    <scope>NUCLEOTIDE SEQUENCE [LARGE SCALE GENOMIC DNA]</scope>
    <source>
        <strain evidence="3">K00500041</strain>
    </source>
</reference>
<sequence length="66" mass="6868">MNNSAPAARPGSRAAARSTVRRRSLSAPAASRTWNCMVAPTWTTSSISIDPVDGSAPSSPRITKSP</sequence>
<evidence type="ECO:0000313" key="2">
    <source>
        <dbReference type="EMBL" id="COW15387.1"/>
    </source>
</evidence>
<dbReference type="Proteomes" id="UP000038802">
    <property type="component" value="Unassembled WGS sequence"/>
</dbReference>
<feature type="compositionally biased region" description="Low complexity" evidence="1">
    <location>
        <begin position="1"/>
        <end position="18"/>
    </location>
</feature>
<proteinExistence type="predicted"/>
<evidence type="ECO:0000313" key="3">
    <source>
        <dbReference type="Proteomes" id="UP000038802"/>
    </source>
</evidence>
<dbReference type="EMBL" id="CSAE01000352">
    <property type="protein sequence ID" value="COW15387.1"/>
    <property type="molecule type" value="Genomic_DNA"/>
</dbReference>